<proteinExistence type="predicted"/>
<dbReference type="SUPFAM" id="SSF46689">
    <property type="entry name" value="Homeodomain-like"/>
    <property type="match status" value="1"/>
</dbReference>
<dbReference type="InterPro" id="IPR036397">
    <property type="entry name" value="RNaseH_sf"/>
</dbReference>
<accession>A0ABR0BDY4</accession>
<sequence length="328" mass="38378">MAPNLAVAQHFMIQEMLECRSRGEKRLTNRFIARHVGCSPRSISRHATNRRLFGSTKMPFNGAGRPNTITPVMLEALCDELDWDPCLLLREMVQFLLQEFGVDVSRFSVARALRKNGWTQKTTQIIAKERNQDLRDDYMYEISQLHSDQLVFIDETGLDKSIGIRRRGWARQGRRPRQIRWFHRDRRTHVLPAYAQDGIIHFRVYKGATDHEIFEDFIEELLPYCGRYPEPKSVLIMDNASFHHTERIEQMCHDAGVVLIYLPPYSPDFNPIEEFFGELKTYIKHVWADQLDFITIDFAAFVEECVEIVGQREISAEGHFRRAGIYIE</sequence>
<comment type="caution">
    <text evidence="2">The sequence shown here is derived from an EMBL/GenBank/DDBJ whole genome shotgun (WGS) entry which is preliminary data.</text>
</comment>
<feature type="domain" description="Tc1-like transposase DDE" evidence="1">
    <location>
        <begin position="149"/>
        <end position="285"/>
    </location>
</feature>
<evidence type="ECO:0000313" key="2">
    <source>
        <dbReference type="EMBL" id="KAK4071307.1"/>
    </source>
</evidence>
<protein>
    <recommendedName>
        <fullName evidence="1">Tc1-like transposase DDE domain-containing protein</fullName>
    </recommendedName>
</protein>
<evidence type="ECO:0000313" key="3">
    <source>
        <dbReference type="Proteomes" id="UP001287286"/>
    </source>
</evidence>
<organism evidence="2 3">
    <name type="scientific">Purpureocillium lilacinum</name>
    <name type="common">Paecilomyces lilacinus</name>
    <dbReference type="NCBI Taxonomy" id="33203"/>
    <lineage>
        <taxon>Eukaryota</taxon>
        <taxon>Fungi</taxon>
        <taxon>Dikarya</taxon>
        <taxon>Ascomycota</taxon>
        <taxon>Pezizomycotina</taxon>
        <taxon>Sordariomycetes</taxon>
        <taxon>Hypocreomycetidae</taxon>
        <taxon>Hypocreales</taxon>
        <taxon>Ophiocordycipitaceae</taxon>
        <taxon>Purpureocillium</taxon>
    </lineage>
</organism>
<dbReference type="InterPro" id="IPR009057">
    <property type="entry name" value="Homeodomain-like_sf"/>
</dbReference>
<evidence type="ECO:0000259" key="1">
    <source>
        <dbReference type="Pfam" id="PF13358"/>
    </source>
</evidence>
<dbReference type="PANTHER" id="PTHR46564">
    <property type="entry name" value="TRANSPOSASE"/>
    <property type="match status" value="1"/>
</dbReference>
<dbReference type="InterPro" id="IPR047655">
    <property type="entry name" value="Transpos_IS630-like"/>
</dbReference>
<dbReference type="InterPro" id="IPR038717">
    <property type="entry name" value="Tc1-like_DDE_dom"/>
</dbReference>
<dbReference type="PANTHER" id="PTHR46564:SF1">
    <property type="entry name" value="TRANSPOSASE"/>
    <property type="match status" value="1"/>
</dbReference>
<dbReference type="Gene3D" id="3.30.420.10">
    <property type="entry name" value="Ribonuclease H-like superfamily/Ribonuclease H"/>
    <property type="match status" value="1"/>
</dbReference>
<dbReference type="EMBL" id="JAWRVI010000226">
    <property type="protein sequence ID" value="KAK4071307.1"/>
    <property type="molecule type" value="Genomic_DNA"/>
</dbReference>
<name>A0ABR0BDY4_PURLI</name>
<reference evidence="2 3" key="1">
    <citation type="journal article" date="2024" name="Microbiol. Resour. Announc.">
        <title>Genome annotations for the ascomycete fungi Trichoderma harzianum, Trichoderma aggressivum, and Purpureocillium lilacinum.</title>
        <authorList>
            <person name="Beijen E.P.W."/>
            <person name="Ohm R.A."/>
        </authorList>
    </citation>
    <scope>NUCLEOTIDE SEQUENCE [LARGE SCALE GENOMIC DNA]</scope>
    <source>
        <strain evidence="2 3">CBS 150709</strain>
    </source>
</reference>
<dbReference type="SUPFAM" id="SSF53098">
    <property type="entry name" value="Ribonuclease H-like"/>
    <property type="match status" value="1"/>
</dbReference>
<dbReference type="Proteomes" id="UP001287286">
    <property type="component" value="Unassembled WGS sequence"/>
</dbReference>
<dbReference type="NCBIfam" id="NF033545">
    <property type="entry name" value="transpos_IS630"/>
    <property type="match status" value="1"/>
</dbReference>
<gene>
    <name evidence="2" type="ORF">Purlil1_13461</name>
</gene>
<dbReference type="InterPro" id="IPR012337">
    <property type="entry name" value="RNaseH-like_sf"/>
</dbReference>
<keyword evidence="3" id="KW-1185">Reference proteome</keyword>
<dbReference type="Pfam" id="PF13358">
    <property type="entry name" value="DDE_3"/>
    <property type="match status" value="1"/>
</dbReference>